<accession>L7Y498</accession>
<dbReference type="Proteomes" id="UP000236749">
    <property type="component" value="Segment"/>
</dbReference>
<dbReference type="EMBL" id="JX885207">
    <property type="protein sequence ID" value="AGD92962.1"/>
    <property type="molecule type" value="Genomic_DNA"/>
</dbReference>
<name>L7Y498_9VIRU</name>
<evidence type="ECO:0000313" key="2">
    <source>
        <dbReference type="Proteomes" id="UP000236749"/>
    </source>
</evidence>
<organism evidence="1 2">
    <name type="scientific">Megavirus lba</name>
    <dbReference type="NCBI Taxonomy" id="1235314"/>
    <lineage>
        <taxon>Viruses</taxon>
        <taxon>Varidnaviria</taxon>
        <taxon>Bamfordvirae</taxon>
        <taxon>Nucleocytoviricota</taxon>
        <taxon>Megaviricetes</taxon>
        <taxon>Imitervirales</taxon>
        <taxon>Mimiviridae</taxon>
        <taxon>Megamimivirinae</taxon>
        <taxon>Megavirus</taxon>
        <taxon>Megavirus chilense</taxon>
    </lineage>
</organism>
<evidence type="ECO:0000313" key="1">
    <source>
        <dbReference type="EMBL" id="AGD92962.1"/>
    </source>
</evidence>
<protein>
    <submittedName>
        <fullName evidence="1">Putative F-box and FNIP repeat-containing protein</fullName>
    </submittedName>
</protein>
<gene>
    <name evidence="1" type="ORF">LBA_01044</name>
</gene>
<proteinExistence type="predicted"/>
<sequence length="105" mass="12886">MNISDLNKDSILYLMKYLPDNDKMNFMKTCQKMYVFREHIRYNNFYEYDKIKHLNFVSKFARLIYRENSKMEISTSIFTVNSIKMIKKIDQVQLIYIFQMILTKI</sequence>
<reference evidence="1 2" key="1">
    <citation type="journal article" date="2013" name="Clin. Infect. Dis.">
        <title>First isolation of Mimivirus in a patient with pneumonia.</title>
        <authorList>
            <person name="Saadi H."/>
            <person name="Pagnier I."/>
            <person name="Colson P."/>
            <person name="Cherif J.K."/>
            <person name="Beji M."/>
            <person name="Boughalmi M."/>
            <person name="Azza S."/>
            <person name="Armstrong N."/>
            <person name="Robert C."/>
            <person name="Fournous G."/>
            <person name="La Scola B."/>
            <person name="Raoult D."/>
        </authorList>
    </citation>
    <scope>NUCLEOTIDE SEQUENCE [LARGE SCALE GENOMIC DNA]</scope>
    <source>
        <strain evidence="1">LBA111</strain>
    </source>
</reference>